<gene>
    <name evidence="8" type="ORF">SAMN05421797_101519</name>
</gene>
<dbReference type="STRING" id="228959.SAMN05421797_101519"/>
<evidence type="ECO:0000256" key="2">
    <source>
        <dbReference type="ARBA" id="ARBA00022857"/>
    </source>
</evidence>
<evidence type="ECO:0000313" key="8">
    <source>
        <dbReference type="EMBL" id="SIQ05672.1"/>
    </source>
</evidence>
<comment type="similarity">
    <text evidence="1">Belongs to the aldo/keto reductase family.</text>
</comment>
<dbReference type="CDD" id="cd19157">
    <property type="entry name" value="AKR_AKR5G1-3"/>
    <property type="match status" value="1"/>
</dbReference>
<dbReference type="Proteomes" id="UP000186953">
    <property type="component" value="Unassembled WGS sequence"/>
</dbReference>
<dbReference type="InterPro" id="IPR018170">
    <property type="entry name" value="Aldo/ket_reductase_CS"/>
</dbReference>
<proteinExistence type="inferred from homology"/>
<dbReference type="SUPFAM" id="SSF51430">
    <property type="entry name" value="NAD(P)-linked oxidoreductase"/>
    <property type="match status" value="1"/>
</dbReference>
<dbReference type="Gene3D" id="3.20.20.100">
    <property type="entry name" value="NADP-dependent oxidoreductase domain"/>
    <property type="match status" value="1"/>
</dbReference>
<dbReference type="PROSITE" id="PS00062">
    <property type="entry name" value="ALDOKETO_REDUCTASE_2"/>
    <property type="match status" value="1"/>
</dbReference>
<reference evidence="9" key="1">
    <citation type="submission" date="2017-01" db="EMBL/GenBank/DDBJ databases">
        <authorList>
            <person name="Varghese N."/>
            <person name="Submissions S."/>
        </authorList>
    </citation>
    <scope>NUCLEOTIDE SEQUENCE [LARGE SCALE GENOMIC DNA]</scope>
    <source>
        <strain evidence="9">DSM 15366</strain>
    </source>
</reference>
<evidence type="ECO:0000256" key="5">
    <source>
        <dbReference type="PIRSR" id="PIRSR000097-2"/>
    </source>
</evidence>
<sequence>MKQQQTITDIKGSFELRNGVHMPYLGLGTYQSDNDQEVVNAVKNALQIGYRHIDTAAAYKNEVGVGKGIRESGIDRSDIFLVTKVWNTDQGYEETLKAFNASLERLGVDYLDLYLVHWPVAGKFKETWRALEHLYAQKKIRAIGVSNFLKHHLEELIEDCEVMPMVNQMEFHPHLVQQDLINFCADKGIQYESWSPFMQGKVFELDFCADLAKKYNKSVAQIILRYNLQKGIVAIPKSVHAKRISANADIFDFELSEADIAFLDSLETGERSGPDPDNFNF</sequence>
<dbReference type="AlphaFoldDB" id="A0A1N6PND5"/>
<organism evidence="8 9">
    <name type="scientific">Maribacter ulvicola</name>
    <dbReference type="NCBI Taxonomy" id="228959"/>
    <lineage>
        <taxon>Bacteria</taxon>
        <taxon>Pseudomonadati</taxon>
        <taxon>Bacteroidota</taxon>
        <taxon>Flavobacteriia</taxon>
        <taxon>Flavobacteriales</taxon>
        <taxon>Flavobacteriaceae</taxon>
        <taxon>Maribacter</taxon>
    </lineage>
</organism>
<keyword evidence="2" id="KW-0521">NADP</keyword>
<evidence type="ECO:0000256" key="1">
    <source>
        <dbReference type="ARBA" id="ARBA00007905"/>
    </source>
</evidence>
<dbReference type="PANTHER" id="PTHR43827:SF3">
    <property type="entry name" value="NADP-DEPENDENT OXIDOREDUCTASE DOMAIN-CONTAINING PROTEIN"/>
    <property type="match status" value="1"/>
</dbReference>
<dbReference type="OrthoDB" id="9804790at2"/>
<dbReference type="PIRSF" id="PIRSF000097">
    <property type="entry name" value="AKR"/>
    <property type="match status" value="1"/>
</dbReference>
<dbReference type="RefSeq" id="WP_076546751.1">
    <property type="nucleotide sequence ID" value="NZ_FTMA01000001.1"/>
</dbReference>
<accession>A0A1N6PND5</accession>
<evidence type="ECO:0000313" key="9">
    <source>
        <dbReference type="Proteomes" id="UP000186953"/>
    </source>
</evidence>
<evidence type="ECO:0000256" key="6">
    <source>
        <dbReference type="PIRSR" id="PIRSR000097-3"/>
    </source>
</evidence>
<evidence type="ECO:0000256" key="3">
    <source>
        <dbReference type="ARBA" id="ARBA00023002"/>
    </source>
</evidence>
<protein>
    <submittedName>
        <fullName evidence="8">Aldo/keto reductase</fullName>
    </submittedName>
</protein>
<evidence type="ECO:0000256" key="4">
    <source>
        <dbReference type="PIRSR" id="PIRSR000097-1"/>
    </source>
</evidence>
<dbReference type="PROSITE" id="PS00063">
    <property type="entry name" value="ALDOKETO_REDUCTASE_3"/>
    <property type="match status" value="1"/>
</dbReference>
<feature type="domain" description="NADP-dependent oxidoreductase" evidence="7">
    <location>
        <begin position="25"/>
        <end position="266"/>
    </location>
</feature>
<dbReference type="InterPro" id="IPR036812">
    <property type="entry name" value="NAD(P)_OxRdtase_dom_sf"/>
</dbReference>
<dbReference type="Pfam" id="PF00248">
    <property type="entry name" value="Aldo_ket_red"/>
    <property type="match status" value="1"/>
</dbReference>
<dbReference type="InterPro" id="IPR020471">
    <property type="entry name" value="AKR"/>
</dbReference>
<dbReference type="PANTHER" id="PTHR43827">
    <property type="entry name" value="2,5-DIKETO-D-GLUCONIC ACID REDUCTASE"/>
    <property type="match status" value="1"/>
</dbReference>
<dbReference type="InterPro" id="IPR044500">
    <property type="entry name" value="AKR5G"/>
</dbReference>
<dbReference type="PROSITE" id="PS00798">
    <property type="entry name" value="ALDOKETO_REDUCTASE_1"/>
    <property type="match status" value="1"/>
</dbReference>
<feature type="site" description="Lowers pKa of active site Tyr" evidence="6">
    <location>
        <position position="84"/>
    </location>
</feature>
<dbReference type="FunFam" id="3.20.20.100:FF:000015">
    <property type="entry name" value="Oxidoreductase, aldo/keto reductase family"/>
    <property type="match status" value="1"/>
</dbReference>
<evidence type="ECO:0000259" key="7">
    <source>
        <dbReference type="Pfam" id="PF00248"/>
    </source>
</evidence>
<dbReference type="EMBL" id="FTMA01000001">
    <property type="protein sequence ID" value="SIQ05672.1"/>
    <property type="molecule type" value="Genomic_DNA"/>
</dbReference>
<feature type="binding site" evidence="5">
    <location>
        <position position="117"/>
    </location>
    <ligand>
        <name>substrate</name>
    </ligand>
</feature>
<dbReference type="GO" id="GO:0016616">
    <property type="term" value="F:oxidoreductase activity, acting on the CH-OH group of donors, NAD or NADP as acceptor"/>
    <property type="evidence" value="ECO:0007669"/>
    <property type="project" value="UniProtKB-ARBA"/>
</dbReference>
<dbReference type="PRINTS" id="PR00069">
    <property type="entry name" value="ALDKETRDTASE"/>
</dbReference>
<feature type="active site" description="Proton donor" evidence="4">
    <location>
        <position position="59"/>
    </location>
</feature>
<name>A0A1N6PND5_9FLAO</name>
<keyword evidence="9" id="KW-1185">Reference proteome</keyword>
<dbReference type="InterPro" id="IPR023210">
    <property type="entry name" value="NADP_OxRdtase_dom"/>
</dbReference>
<keyword evidence="3" id="KW-0560">Oxidoreductase</keyword>